<dbReference type="Pfam" id="PF08240">
    <property type="entry name" value="ADH_N"/>
    <property type="match status" value="1"/>
</dbReference>
<organism evidence="8 9">
    <name type="scientific">Polyplosphaeria fusca</name>
    <dbReference type="NCBI Taxonomy" id="682080"/>
    <lineage>
        <taxon>Eukaryota</taxon>
        <taxon>Fungi</taxon>
        <taxon>Dikarya</taxon>
        <taxon>Ascomycota</taxon>
        <taxon>Pezizomycotina</taxon>
        <taxon>Dothideomycetes</taxon>
        <taxon>Pleosporomycetidae</taxon>
        <taxon>Pleosporales</taxon>
        <taxon>Tetraplosphaeriaceae</taxon>
        <taxon>Polyplosphaeria</taxon>
    </lineage>
</organism>
<dbReference type="SMART" id="SM00829">
    <property type="entry name" value="PKS_ER"/>
    <property type="match status" value="1"/>
</dbReference>
<keyword evidence="3" id="KW-0479">Metal-binding</keyword>
<name>A0A9P4V350_9PLEO</name>
<dbReference type="InterPro" id="IPR013149">
    <property type="entry name" value="ADH-like_C"/>
</dbReference>
<dbReference type="InterPro" id="IPR036291">
    <property type="entry name" value="NAD(P)-bd_dom_sf"/>
</dbReference>
<dbReference type="GO" id="GO:0005737">
    <property type="term" value="C:cytoplasm"/>
    <property type="evidence" value="ECO:0007669"/>
    <property type="project" value="TreeGrafter"/>
</dbReference>
<keyword evidence="6" id="KW-0520">NAD</keyword>
<keyword evidence="4" id="KW-0862">Zinc</keyword>
<comment type="caution">
    <text evidence="8">The sequence shown here is derived from an EMBL/GenBank/DDBJ whole genome shotgun (WGS) entry which is preliminary data.</text>
</comment>
<dbReference type="SUPFAM" id="SSF51735">
    <property type="entry name" value="NAD(P)-binding Rossmann-fold domains"/>
    <property type="match status" value="1"/>
</dbReference>
<proteinExistence type="inferred from homology"/>
<dbReference type="SUPFAM" id="SSF50129">
    <property type="entry name" value="GroES-like"/>
    <property type="match status" value="1"/>
</dbReference>
<reference evidence="8" key="1">
    <citation type="journal article" date="2020" name="Stud. Mycol.">
        <title>101 Dothideomycetes genomes: a test case for predicting lifestyles and emergence of pathogens.</title>
        <authorList>
            <person name="Haridas S."/>
            <person name="Albert R."/>
            <person name="Binder M."/>
            <person name="Bloem J."/>
            <person name="Labutti K."/>
            <person name="Salamov A."/>
            <person name="Andreopoulos B."/>
            <person name="Baker S."/>
            <person name="Barry K."/>
            <person name="Bills G."/>
            <person name="Bluhm B."/>
            <person name="Cannon C."/>
            <person name="Castanera R."/>
            <person name="Culley D."/>
            <person name="Daum C."/>
            <person name="Ezra D."/>
            <person name="Gonzalez J."/>
            <person name="Henrissat B."/>
            <person name="Kuo A."/>
            <person name="Liang C."/>
            <person name="Lipzen A."/>
            <person name="Lutzoni F."/>
            <person name="Magnuson J."/>
            <person name="Mondo S."/>
            <person name="Nolan M."/>
            <person name="Ohm R."/>
            <person name="Pangilinan J."/>
            <person name="Park H.-J."/>
            <person name="Ramirez L."/>
            <person name="Alfaro M."/>
            <person name="Sun H."/>
            <person name="Tritt A."/>
            <person name="Yoshinaga Y."/>
            <person name="Zwiers L.-H."/>
            <person name="Turgeon B."/>
            <person name="Goodwin S."/>
            <person name="Spatafora J."/>
            <person name="Crous P."/>
            <person name="Grigoriev I."/>
        </authorList>
    </citation>
    <scope>NUCLEOTIDE SEQUENCE</scope>
    <source>
        <strain evidence="8">CBS 125425</strain>
    </source>
</reference>
<dbReference type="GO" id="GO:0004022">
    <property type="term" value="F:alcohol dehydrogenase (NAD+) activity"/>
    <property type="evidence" value="ECO:0007669"/>
    <property type="project" value="TreeGrafter"/>
</dbReference>
<evidence type="ECO:0000259" key="7">
    <source>
        <dbReference type="SMART" id="SM00829"/>
    </source>
</evidence>
<evidence type="ECO:0000313" key="9">
    <source>
        <dbReference type="Proteomes" id="UP000799444"/>
    </source>
</evidence>
<dbReference type="InterPro" id="IPR011032">
    <property type="entry name" value="GroES-like_sf"/>
</dbReference>
<dbReference type="Pfam" id="PF00107">
    <property type="entry name" value="ADH_zinc_N"/>
    <property type="match status" value="1"/>
</dbReference>
<protein>
    <submittedName>
        <fullName evidence="8">Alcohol dehydrogenase</fullName>
    </submittedName>
</protein>
<sequence>MKAWVLTTFNTPYQLQQLPLPPLTSPHDLLIRVTACSYCHTDAVVAAGTVTPPSLPHIGCHEYTGTIAAFPSGLTSSHGYTLGDRVAVRGCGNHVCGTCRECTTPSAPLADEPGFSVFCPRAGAGLGVDRDGGFREFAVVDARQVAAVPEGLGAVQVAPLMCAGLTMYAALVKSGLRAGERVGIMGCGGGLGHLGLQFAVKMGLRTTGVDVKERALELARGLGTGAEVVDGRGETARGVKERMGREDGWTLPSEMGVDAVLILPESQQAFDYAMELVRDGGKVILLSFPPDGFRVAATDIVFRRISLEGSLIGSNKAMRDMFAFCVEHGVRAKTTQFAFEELNDLVEAYHAGTPGKLVIDMKLE</sequence>
<evidence type="ECO:0000256" key="3">
    <source>
        <dbReference type="ARBA" id="ARBA00022723"/>
    </source>
</evidence>
<dbReference type="GO" id="GO:0046872">
    <property type="term" value="F:metal ion binding"/>
    <property type="evidence" value="ECO:0007669"/>
    <property type="project" value="UniProtKB-KW"/>
</dbReference>
<evidence type="ECO:0000256" key="4">
    <source>
        <dbReference type="ARBA" id="ARBA00022833"/>
    </source>
</evidence>
<keyword evidence="9" id="KW-1185">Reference proteome</keyword>
<comment type="cofactor">
    <cofactor evidence="1">
        <name>Zn(2+)</name>
        <dbReference type="ChEBI" id="CHEBI:29105"/>
    </cofactor>
</comment>
<gene>
    <name evidence="8" type="ORF">EJ04DRAFT_543881</name>
</gene>
<dbReference type="FunFam" id="3.40.50.720:FF:000039">
    <property type="entry name" value="Alcohol dehydrogenase AdhP"/>
    <property type="match status" value="1"/>
</dbReference>
<dbReference type="InterPro" id="IPR013154">
    <property type="entry name" value="ADH-like_N"/>
</dbReference>
<evidence type="ECO:0000313" key="8">
    <source>
        <dbReference type="EMBL" id="KAF2733980.1"/>
    </source>
</evidence>
<dbReference type="Proteomes" id="UP000799444">
    <property type="component" value="Unassembled WGS sequence"/>
</dbReference>
<feature type="domain" description="Enoyl reductase (ER)" evidence="7">
    <location>
        <begin position="7"/>
        <end position="359"/>
    </location>
</feature>
<dbReference type="OrthoDB" id="256333at2759"/>
<evidence type="ECO:0000256" key="6">
    <source>
        <dbReference type="ARBA" id="ARBA00023027"/>
    </source>
</evidence>
<comment type="similarity">
    <text evidence="2">Belongs to the zinc-containing alcohol dehydrogenase family.</text>
</comment>
<dbReference type="InterPro" id="IPR020843">
    <property type="entry name" value="ER"/>
</dbReference>
<dbReference type="PANTHER" id="PTHR42940:SF8">
    <property type="entry name" value="VACUOLAR PROTEIN SORTING-ASSOCIATED PROTEIN 11"/>
    <property type="match status" value="1"/>
</dbReference>
<dbReference type="PANTHER" id="PTHR42940">
    <property type="entry name" value="ALCOHOL DEHYDROGENASE 1-RELATED"/>
    <property type="match status" value="1"/>
</dbReference>
<evidence type="ECO:0000256" key="2">
    <source>
        <dbReference type="ARBA" id="ARBA00008072"/>
    </source>
</evidence>
<dbReference type="Gene3D" id="3.90.180.10">
    <property type="entry name" value="Medium-chain alcohol dehydrogenases, catalytic domain"/>
    <property type="match status" value="1"/>
</dbReference>
<keyword evidence="5" id="KW-0560">Oxidoreductase</keyword>
<dbReference type="AlphaFoldDB" id="A0A9P4V350"/>
<dbReference type="Gene3D" id="3.40.50.720">
    <property type="entry name" value="NAD(P)-binding Rossmann-like Domain"/>
    <property type="match status" value="1"/>
</dbReference>
<accession>A0A9P4V350</accession>
<evidence type="ECO:0000256" key="1">
    <source>
        <dbReference type="ARBA" id="ARBA00001947"/>
    </source>
</evidence>
<evidence type="ECO:0000256" key="5">
    <source>
        <dbReference type="ARBA" id="ARBA00023002"/>
    </source>
</evidence>
<dbReference type="EMBL" id="ML996154">
    <property type="protein sequence ID" value="KAF2733980.1"/>
    <property type="molecule type" value="Genomic_DNA"/>
</dbReference>